<dbReference type="CDD" id="cd01359">
    <property type="entry name" value="Argininosuccinate_lyase"/>
    <property type="match status" value="1"/>
</dbReference>
<reference evidence="10 11" key="1">
    <citation type="submission" date="2018-06" db="EMBL/GenBank/DDBJ databases">
        <authorList>
            <consortium name="Pathogen Informatics"/>
            <person name="Doyle S."/>
        </authorList>
    </citation>
    <scope>NUCLEOTIDE SEQUENCE [LARGE SCALE GENOMIC DNA]</scope>
    <source>
        <strain evidence="10 11">NCTC13291</strain>
    </source>
</reference>
<dbReference type="GO" id="GO:0004056">
    <property type="term" value="F:argininosuccinate lyase activity"/>
    <property type="evidence" value="ECO:0007669"/>
    <property type="project" value="UniProtKB-UniRule"/>
</dbReference>
<dbReference type="Proteomes" id="UP000254919">
    <property type="component" value="Unassembled WGS sequence"/>
</dbReference>
<proteinExistence type="inferred from homology"/>
<evidence type="ECO:0000259" key="8">
    <source>
        <dbReference type="Pfam" id="PF00206"/>
    </source>
</evidence>
<keyword evidence="4 7" id="KW-0055">Arginine biosynthesis</keyword>
<dbReference type="FunFam" id="1.10.275.10:FF:000002">
    <property type="entry name" value="Argininosuccinate lyase"/>
    <property type="match status" value="1"/>
</dbReference>
<evidence type="ECO:0000256" key="7">
    <source>
        <dbReference type="HAMAP-Rule" id="MF_00006"/>
    </source>
</evidence>
<dbReference type="Gene3D" id="1.10.275.10">
    <property type="entry name" value="Fumarase/aspartase (N-terminal domain)"/>
    <property type="match status" value="1"/>
</dbReference>
<dbReference type="PROSITE" id="PS00163">
    <property type="entry name" value="FUMARATE_LYASES"/>
    <property type="match status" value="1"/>
</dbReference>
<evidence type="ECO:0000256" key="5">
    <source>
        <dbReference type="ARBA" id="ARBA00022605"/>
    </source>
</evidence>
<evidence type="ECO:0000259" key="9">
    <source>
        <dbReference type="Pfam" id="PF14698"/>
    </source>
</evidence>
<dbReference type="HAMAP" id="MF_00006">
    <property type="entry name" value="Arg_succ_lyase"/>
    <property type="match status" value="1"/>
</dbReference>
<dbReference type="Gene3D" id="1.20.200.10">
    <property type="entry name" value="Fumarase/aspartase (Central domain)"/>
    <property type="match status" value="1"/>
</dbReference>
<dbReference type="GO" id="GO:0005829">
    <property type="term" value="C:cytosol"/>
    <property type="evidence" value="ECO:0007669"/>
    <property type="project" value="TreeGrafter"/>
</dbReference>
<dbReference type="InterPro" id="IPR024083">
    <property type="entry name" value="Fumarase/histidase_N"/>
</dbReference>
<organism evidence="10 11">
    <name type="scientific">Roseomonas mucosa</name>
    <dbReference type="NCBI Taxonomy" id="207340"/>
    <lineage>
        <taxon>Bacteria</taxon>
        <taxon>Pseudomonadati</taxon>
        <taxon>Pseudomonadota</taxon>
        <taxon>Alphaproteobacteria</taxon>
        <taxon>Acetobacterales</taxon>
        <taxon>Roseomonadaceae</taxon>
        <taxon>Roseomonas</taxon>
    </lineage>
</organism>
<evidence type="ECO:0000256" key="6">
    <source>
        <dbReference type="ARBA" id="ARBA00023239"/>
    </source>
</evidence>
<dbReference type="EMBL" id="UGVN01000001">
    <property type="protein sequence ID" value="SUE40326.1"/>
    <property type="molecule type" value="Genomic_DNA"/>
</dbReference>
<evidence type="ECO:0000256" key="1">
    <source>
        <dbReference type="ARBA" id="ARBA00000985"/>
    </source>
</evidence>
<dbReference type="FunFam" id="1.20.200.10:FF:000015">
    <property type="entry name" value="argininosuccinate lyase isoform X2"/>
    <property type="match status" value="1"/>
</dbReference>
<feature type="domain" description="Argininosuccinate lyase C-terminal" evidence="9">
    <location>
        <begin position="399"/>
        <end position="468"/>
    </location>
</feature>
<accession>A0A379MZR0</accession>
<keyword evidence="7" id="KW-0963">Cytoplasm</keyword>
<evidence type="ECO:0000256" key="3">
    <source>
        <dbReference type="ARBA" id="ARBA00012338"/>
    </source>
</evidence>
<dbReference type="InterPro" id="IPR020557">
    <property type="entry name" value="Fumarate_lyase_CS"/>
</dbReference>
<dbReference type="EC" id="4.3.2.1" evidence="3 7"/>
<evidence type="ECO:0000313" key="10">
    <source>
        <dbReference type="EMBL" id="SUE40326.1"/>
    </source>
</evidence>
<comment type="pathway">
    <text evidence="2 7">Amino-acid biosynthesis; L-arginine biosynthesis; L-arginine from L-ornithine and carbamoyl phosphate: step 3/3.</text>
</comment>
<dbReference type="InterPro" id="IPR009049">
    <property type="entry name" value="Argininosuccinate_lyase"/>
</dbReference>
<dbReference type="NCBIfam" id="TIGR00838">
    <property type="entry name" value="argH"/>
    <property type="match status" value="1"/>
</dbReference>
<dbReference type="Gene3D" id="1.10.40.30">
    <property type="entry name" value="Fumarase/aspartase (C-terminal domain)"/>
    <property type="match status" value="1"/>
</dbReference>
<dbReference type="PANTHER" id="PTHR43814">
    <property type="entry name" value="ARGININOSUCCINATE LYASE"/>
    <property type="match status" value="1"/>
</dbReference>
<dbReference type="OrthoDB" id="9769623at2"/>
<comment type="similarity">
    <text evidence="7">Belongs to the lyase 1 family. Argininosuccinate lyase subfamily.</text>
</comment>
<gene>
    <name evidence="7 10" type="primary">argH</name>
    <name evidence="10" type="ORF">NCTC13291_01886</name>
</gene>
<dbReference type="Pfam" id="PF00206">
    <property type="entry name" value="Lyase_1"/>
    <property type="match status" value="1"/>
</dbReference>
<dbReference type="InterPro" id="IPR029419">
    <property type="entry name" value="Arg_succ_lyase_C"/>
</dbReference>
<comment type="subcellular location">
    <subcellularLocation>
        <location evidence="7">Cytoplasm</location>
    </subcellularLocation>
</comment>
<comment type="catalytic activity">
    <reaction evidence="1 7">
        <text>2-(N(omega)-L-arginino)succinate = fumarate + L-arginine</text>
        <dbReference type="Rhea" id="RHEA:24020"/>
        <dbReference type="ChEBI" id="CHEBI:29806"/>
        <dbReference type="ChEBI" id="CHEBI:32682"/>
        <dbReference type="ChEBI" id="CHEBI:57472"/>
        <dbReference type="EC" id="4.3.2.1"/>
    </reaction>
</comment>
<dbReference type="PRINTS" id="PR00149">
    <property type="entry name" value="FUMRATELYASE"/>
</dbReference>
<feature type="domain" description="Fumarate lyase N-terminal" evidence="8">
    <location>
        <begin position="42"/>
        <end position="336"/>
    </location>
</feature>
<dbReference type="FunFam" id="1.10.40.30:FF:000001">
    <property type="entry name" value="Argininosuccinate lyase"/>
    <property type="match status" value="1"/>
</dbReference>
<evidence type="ECO:0000256" key="2">
    <source>
        <dbReference type="ARBA" id="ARBA00004941"/>
    </source>
</evidence>
<keyword evidence="6 7" id="KW-0456">Lyase</keyword>
<dbReference type="Pfam" id="PF14698">
    <property type="entry name" value="ASL_C2"/>
    <property type="match status" value="1"/>
</dbReference>
<dbReference type="GO" id="GO:0042450">
    <property type="term" value="P:L-arginine biosynthetic process via ornithine"/>
    <property type="evidence" value="ECO:0007669"/>
    <property type="project" value="UniProtKB-UniRule"/>
</dbReference>
<dbReference type="PANTHER" id="PTHR43814:SF1">
    <property type="entry name" value="ARGININOSUCCINATE LYASE"/>
    <property type="match status" value="1"/>
</dbReference>
<dbReference type="SUPFAM" id="SSF48557">
    <property type="entry name" value="L-aspartase-like"/>
    <property type="match status" value="1"/>
</dbReference>
<evidence type="ECO:0000313" key="11">
    <source>
        <dbReference type="Proteomes" id="UP000254919"/>
    </source>
</evidence>
<keyword evidence="5 7" id="KW-0028">Amino-acid biosynthesis</keyword>
<dbReference type="PRINTS" id="PR00145">
    <property type="entry name" value="ARGSUCLYASE"/>
</dbReference>
<dbReference type="UniPathway" id="UPA00068">
    <property type="reaction ID" value="UER00114"/>
</dbReference>
<dbReference type="InterPro" id="IPR022761">
    <property type="entry name" value="Fumarate_lyase_N"/>
</dbReference>
<dbReference type="InterPro" id="IPR008948">
    <property type="entry name" value="L-Aspartase-like"/>
</dbReference>
<name>A0A379MZR0_9PROT</name>
<dbReference type="AlphaFoldDB" id="A0A379MZR0"/>
<evidence type="ECO:0000256" key="4">
    <source>
        <dbReference type="ARBA" id="ARBA00022571"/>
    </source>
</evidence>
<sequence>MLNTAPAEVPAVSVAKRAWRRPILSTGSPPLVSSNSNSQWGGRYAGGPSAVMQAINASIGFDREMWRQDIRGSLAHAAMLAHVGIISPEDETSIRDGLEAIAGEIERGEFPFSEALEDIHMNVEARLTERIGEAGKRLHTARSRNDQVALDVRLWTRDAIDGLDAQIADTMRALVERASEHAATVMPGFTHLQPAQPTTLGHHLLAYVEMLSRDRSRLADCRARMNESPLGAAALCGTGFPIDRHMTAAALGFDGPTRNSLDSVASRDYALEFLSACAICAVHLSRLAEEFVIWTNPYFGFVRLTDAYTTGSSIMPQKRNPDAAELVRAKPGRITGALVGLLTVMKGLPLTYGKDMQEDKEGIFDAAASLSLSLAATAGMVRDMRPDMARLKAAAGAGFSTATDLADWLVRELKLPFRDAHHVTGRLVALAEQKDVDLAGLSLEDLRSAEPRIHQGVYDVLSVEASVNSRTSYGGTAPANVAAMAAEWKARLA</sequence>
<dbReference type="InterPro" id="IPR000362">
    <property type="entry name" value="Fumarate_lyase_fam"/>
</dbReference>
<protein>
    <recommendedName>
        <fullName evidence="3 7">Argininosuccinate lyase</fullName>
        <shortName evidence="7">ASAL</shortName>
        <ecNumber evidence="3 7">4.3.2.1</ecNumber>
    </recommendedName>
    <alternativeName>
        <fullName evidence="7">Arginosuccinase</fullName>
    </alternativeName>
</protein>